<name>A0A6C0DHF9_9ZZZZ</name>
<feature type="transmembrane region" description="Helical" evidence="1">
    <location>
        <begin position="7"/>
        <end position="30"/>
    </location>
</feature>
<reference evidence="2" key="1">
    <citation type="journal article" date="2020" name="Nature">
        <title>Giant virus diversity and host interactions through global metagenomics.</title>
        <authorList>
            <person name="Schulz F."/>
            <person name="Roux S."/>
            <person name="Paez-Espino D."/>
            <person name="Jungbluth S."/>
            <person name="Walsh D.A."/>
            <person name="Denef V.J."/>
            <person name="McMahon K.D."/>
            <person name="Konstantinidis K.T."/>
            <person name="Eloe-Fadrosh E.A."/>
            <person name="Kyrpides N.C."/>
            <person name="Woyke T."/>
        </authorList>
    </citation>
    <scope>NUCLEOTIDE SEQUENCE</scope>
    <source>
        <strain evidence="2">GVMAG-M-3300023174-182</strain>
    </source>
</reference>
<proteinExistence type="predicted"/>
<keyword evidence="1" id="KW-1133">Transmembrane helix</keyword>
<evidence type="ECO:0000256" key="1">
    <source>
        <dbReference type="SAM" id="Phobius"/>
    </source>
</evidence>
<keyword evidence="1" id="KW-0472">Membrane</keyword>
<dbReference type="EMBL" id="MN739614">
    <property type="protein sequence ID" value="QHT15983.1"/>
    <property type="molecule type" value="Genomic_DNA"/>
</dbReference>
<keyword evidence="1" id="KW-0812">Transmembrane</keyword>
<sequence length="87" mass="10416">MKTKVSVIYYFTILIVVVFVLSLLFTLVVISSNTISHNQMINDKEGFTNKIRETYRPYFRNLRLGTNNYYNKMKNKFLTFFRKLGLF</sequence>
<evidence type="ECO:0000313" key="2">
    <source>
        <dbReference type="EMBL" id="QHT15983.1"/>
    </source>
</evidence>
<accession>A0A6C0DHF9</accession>
<organism evidence="2">
    <name type="scientific">viral metagenome</name>
    <dbReference type="NCBI Taxonomy" id="1070528"/>
    <lineage>
        <taxon>unclassified sequences</taxon>
        <taxon>metagenomes</taxon>
        <taxon>organismal metagenomes</taxon>
    </lineage>
</organism>
<dbReference type="AlphaFoldDB" id="A0A6C0DHF9"/>
<protein>
    <submittedName>
        <fullName evidence="2">Uncharacterized protein</fullName>
    </submittedName>
</protein>